<dbReference type="RefSeq" id="WP_301857283.1">
    <property type="nucleotide sequence ID" value="NZ_JAUJWU010000005.1"/>
</dbReference>
<evidence type="ECO:0000313" key="2">
    <source>
        <dbReference type="Proteomes" id="UP001172142"/>
    </source>
</evidence>
<keyword evidence="2" id="KW-1185">Reference proteome</keyword>
<comment type="caution">
    <text evidence="1">The sequence shown here is derived from an EMBL/GenBank/DDBJ whole genome shotgun (WGS) entry which is preliminary data.</text>
</comment>
<accession>A0ABT8NGJ1</accession>
<dbReference type="Proteomes" id="UP001172142">
    <property type="component" value="Unassembled WGS sequence"/>
</dbReference>
<name>A0ABT8NGJ1_9BACL</name>
<sequence>MNKTATGVNFLNLSDESVDFQEMILDAERCYPTFNFRHKVETIIFYTERSDFGRYIWKAYGMPDRFSGAEKSAHYPLGNKSVIGVEVYSGLTKSLLTYEMGHAVEHYRLQMDFEKYGEWKDRDGYFFWSEFFCQAHASFERKKSVHENDIYLNELPFYLEARNEMFNEENIRRTYLALIRSMSDLFYYVDKGDEDAIHLFLERFERMTHEPFMELYDELFNYLMDYFKKYGKDYSKPHRYKFFEILEDYKEEFTDYFFKHQL</sequence>
<reference evidence="1 2" key="1">
    <citation type="submission" date="2023-07" db="EMBL/GenBank/DDBJ databases">
        <title>Novel species in genus Planococcus.</title>
        <authorList>
            <person name="Ning S."/>
        </authorList>
    </citation>
    <scope>NUCLEOTIDE SEQUENCE [LARGE SCALE GENOMIC DNA]</scope>
    <source>
        <strain evidence="1 2">N017</strain>
    </source>
</reference>
<dbReference type="EMBL" id="JAUJWU010000005">
    <property type="protein sequence ID" value="MDN7246936.1"/>
    <property type="molecule type" value="Genomic_DNA"/>
</dbReference>
<protein>
    <submittedName>
        <fullName evidence="1">Uncharacterized protein</fullName>
    </submittedName>
</protein>
<organism evidence="1 2">
    <name type="scientific">Planococcus shenhongbingii</name>
    <dbReference type="NCBI Taxonomy" id="3058398"/>
    <lineage>
        <taxon>Bacteria</taxon>
        <taxon>Bacillati</taxon>
        <taxon>Bacillota</taxon>
        <taxon>Bacilli</taxon>
        <taxon>Bacillales</taxon>
        <taxon>Caryophanaceae</taxon>
        <taxon>Planococcus</taxon>
    </lineage>
</organism>
<gene>
    <name evidence="1" type="ORF">QWY13_15755</name>
</gene>
<proteinExistence type="predicted"/>
<evidence type="ECO:0000313" key="1">
    <source>
        <dbReference type="EMBL" id="MDN7246936.1"/>
    </source>
</evidence>